<dbReference type="SUPFAM" id="SSF48452">
    <property type="entry name" value="TPR-like"/>
    <property type="match status" value="1"/>
</dbReference>
<accession>A0A382WN45</accession>
<dbReference type="SMART" id="SM00028">
    <property type="entry name" value="TPR"/>
    <property type="match status" value="2"/>
</dbReference>
<dbReference type="PROSITE" id="PS50005">
    <property type="entry name" value="TPR"/>
    <property type="match status" value="1"/>
</dbReference>
<dbReference type="Gene3D" id="1.25.40.10">
    <property type="entry name" value="Tetratricopeptide repeat domain"/>
    <property type="match status" value="1"/>
</dbReference>
<proteinExistence type="predicted"/>
<dbReference type="AlphaFoldDB" id="A0A382WN45"/>
<organism evidence="1">
    <name type="scientific">marine metagenome</name>
    <dbReference type="NCBI Taxonomy" id="408172"/>
    <lineage>
        <taxon>unclassified sequences</taxon>
        <taxon>metagenomes</taxon>
        <taxon>ecological metagenomes</taxon>
    </lineage>
</organism>
<dbReference type="InterPro" id="IPR011990">
    <property type="entry name" value="TPR-like_helical_dom_sf"/>
</dbReference>
<dbReference type="Pfam" id="PF13181">
    <property type="entry name" value="TPR_8"/>
    <property type="match status" value="1"/>
</dbReference>
<sequence>MGVLDRFLSSKKDDKQEIWDLFDAGKSLMESQFYDRASVEFNKALTLDKDFASELIVDLYMEMQGSNPDAMIALGINILQHNPDNTEMANMLGNTYRKKGDLNAAKSMYQRCLKRDPYFKNASYNLAATIAKADVYDGTAASSISEFESLSNF</sequence>
<dbReference type="EMBL" id="UINC01161060">
    <property type="protein sequence ID" value="SVD60030.1"/>
    <property type="molecule type" value="Genomic_DNA"/>
</dbReference>
<protein>
    <submittedName>
        <fullName evidence="1">Uncharacterized protein</fullName>
    </submittedName>
</protein>
<name>A0A382WN45_9ZZZZ</name>
<reference evidence="1" key="1">
    <citation type="submission" date="2018-05" db="EMBL/GenBank/DDBJ databases">
        <authorList>
            <person name="Lanie J.A."/>
            <person name="Ng W.-L."/>
            <person name="Kazmierczak K.M."/>
            <person name="Andrzejewski T.M."/>
            <person name="Davidsen T.M."/>
            <person name="Wayne K.J."/>
            <person name="Tettelin H."/>
            <person name="Glass J.I."/>
            <person name="Rusch D."/>
            <person name="Podicherti R."/>
            <person name="Tsui H.-C.T."/>
            <person name="Winkler M.E."/>
        </authorList>
    </citation>
    <scope>NUCLEOTIDE SEQUENCE</scope>
</reference>
<feature type="non-terminal residue" evidence="1">
    <location>
        <position position="153"/>
    </location>
</feature>
<gene>
    <name evidence="1" type="ORF">METZ01_LOCUS412884</name>
</gene>
<dbReference type="InterPro" id="IPR019734">
    <property type="entry name" value="TPR_rpt"/>
</dbReference>
<evidence type="ECO:0000313" key="1">
    <source>
        <dbReference type="EMBL" id="SVD60030.1"/>
    </source>
</evidence>